<dbReference type="InterPro" id="IPR029625">
    <property type="entry name" value="FAM169"/>
</dbReference>
<dbReference type="PANTHER" id="PTHR22442">
    <property type="match status" value="1"/>
</dbReference>
<dbReference type="InParanoid" id="L5JUV8"/>
<evidence type="ECO:0000259" key="2">
    <source>
        <dbReference type="Pfam" id="PF00583"/>
    </source>
</evidence>
<dbReference type="FunCoup" id="L5JUV8">
    <property type="interactions" value="53"/>
</dbReference>
<gene>
    <name evidence="3" type="ORF">PAL_GLEAN10007311</name>
</gene>
<feature type="compositionally biased region" description="Basic and acidic residues" evidence="1">
    <location>
        <begin position="366"/>
        <end position="387"/>
    </location>
</feature>
<dbReference type="AlphaFoldDB" id="L5JUV8"/>
<feature type="region of interest" description="Disordered" evidence="1">
    <location>
        <begin position="338"/>
        <end position="425"/>
    </location>
</feature>
<dbReference type="SUPFAM" id="SSF55729">
    <property type="entry name" value="Acyl-CoA N-acyltransferases (Nat)"/>
    <property type="match status" value="1"/>
</dbReference>
<keyword evidence="4" id="KW-1185">Reference proteome</keyword>
<feature type="compositionally biased region" description="Polar residues" evidence="1">
    <location>
        <begin position="81"/>
        <end position="96"/>
    </location>
</feature>
<dbReference type="InterPro" id="IPR016181">
    <property type="entry name" value="Acyl_CoA_acyltransferase"/>
</dbReference>
<feature type="compositionally biased region" description="Basic and acidic residues" evidence="1">
    <location>
        <begin position="394"/>
        <end position="405"/>
    </location>
</feature>
<evidence type="ECO:0000256" key="1">
    <source>
        <dbReference type="SAM" id="MobiDB-lite"/>
    </source>
</evidence>
<dbReference type="STRING" id="9402.L5JUV8"/>
<dbReference type="EMBL" id="KB031138">
    <property type="protein sequence ID" value="ELK02271.1"/>
    <property type="molecule type" value="Genomic_DNA"/>
</dbReference>
<evidence type="ECO:0000313" key="4">
    <source>
        <dbReference type="Proteomes" id="UP000010552"/>
    </source>
</evidence>
<dbReference type="Pfam" id="PF00583">
    <property type="entry name" value="Acetyltransf_1"/>
    <property type="match status" value="1"/>
</dbReference>
<reference evidence="4" key="1">
    <citation type="journal article" date="2013" name="Science">
        <title>Comparative analysis of bat genomes provides insight into the evolution of flight and immunity.</title>
        <authorList>
            <person name="Zhang G."/>
            <person name="Cowled C."/>
            <person name="Shi Z."/>
            <person name="Huang Z."/>
            <person name="Bishop-Lilly K.A."/>
            <person name="Fang X."/>
            <person name="Wynne J.W."/>
            <person name="Xiong Z."/>
            <person name="Baker M.L."/>
            <person name="Zhao W."/>
            <person name="Tachedjian M."/>
            <person name="Zhu Y."/>
            <person name="Zhou P."/>
            <person name="Jiang X."/>
            <person name="Ng J."/>
            <person name="Yang L."/>
            <person name="Wu L."/>
            <person name="Xiao J."/>
            <person name="Feng Y."/>
            <person name="Chen Y."/>
            <person name="Sun X."/>
            <person name="Zhang Y."/>
            <person name="Marsh G.A."/>
            <person name="Crameri G."/>
            <person name="Broder C.C."/>
            <person name="Frey K.G."/>
            <person name="Wang L.F."/>
            <person name="Wang J."/>
        </authorList>
    </citation>
    <scope>NUCLEOTIDE SEQUENCE [LARGE SCALE GENOMIC DNA]</scope>
</reference>
<dbReference type="eggNOG" id="ENOG502S058">
    <property type="taxonomic scope" value="Eukaryota"/>
</dbReference>
<dbReference type="InterPro" id="IPR000182">
    <property type="entry name" value="GNAT_dom"/>
</dbReference>
<feature type="region of interest" description="Disordered" evidence="1">
    <location>
        <begin position="1"/>
        <end position="42"/>
    </location>
</feature>
<accession>L5JUV8</accession>
<feature type="domain" description="N-acetyltransferase" evidence="2">
    <location>
        <begin position="212"/>
        <end position="287"/>
    </location>
</feature>
<name>L5JUV8_PTEAL</name>
<dbReference type="GO" id="GO:0016747">
    <property type="term" value="F:acyltransferase activity, transferring groups other than amino-acyl groups"/>
    <property type="evidence" value="ECO:0007669"/>
    <property type="project" value="InterPro"/>
</dbReference>
<feature type="region of interest" description="Disordered" evidence="1">
    <location>
        <begin position="74"/>
        <end position="96"/>
    </location>
</feature>
<protein>
    <submittedName>
        <fullName evidence="3">UPF0611 protein FAM169B</fullName>
    </submittedName>
</protein>
<dbReference type="CDD" id="cd04301">
    <property type="entry name" value="NAT_SF"/>
    <property type="match status" value="1"/>
</dbReference>
<dbReference type="Gene3D" id="3.40.630.30">
    <property type="match status" value="1"/>
</dbReference>
<evidence type="ECO:0000313" key="3">
    <source>
        <dbReference type="EMBL" id="ELK02271.1"/>
    </source>
</evidence>
<sequence>MLVLSVATAHEVPNESQSDMEGSLRHGAGAHGKTRVAQGERMDLQIEVKRASRETGRGEVGELQLDVTRQALPLDGLHPGQTANLSERLQSGDDNVGSSGLQEKFRVLLCIRCPVCAQHTAALGIFPHARTGTYPVDILEDDPEGHQEEALAYYAALGQGARPSTEVFSLPTGEQVQSFGERIVLFVLNVVIFGRSERKLDDDDMFFLPHSAEEQAKILWRDGAAVGFYTTKMKGSLCGDGTGACYLLPVLDTVFVRRRHRRQGLGVAMLQDFCETFREDEALGISWPVSPAMYQVCRRFLRARPEERGRLWEVEPPGAWDQRSSIWLKVQLQQSRLPNSRPGLAKEDVSSHGLNSQDDGAAEPTDGERGKEHGSGEELGKAKDDGARGVQDARGAEPDGHEAKRTAVAAGLAGGSWPKHVRPSS</sequence>
<proteinExistence type="predicted"/>
<dbReference type="Proteomes" id="UP000010552">
    <property type="component" value="Unassembled WGS sequence"/>
</dbReference>
<dbReference type="PANTHER" id="PTHR22442:SF4">
    <property type="entry name" value="PROTEIN FAM169BP"/>
    <property type="match status" value="1"/>
</dbReference>
<organism evidence="3 4">
    <name type="scientific">Pteropus alecto</name>
    <name type="common">Black flying fox</name>
    <dbReference type="NCBI Taxonomy" id="9402"/>
    <lineage>
        <taxon>Eukaryota</taxon>
        <taxon>Metazoa</taxon>
        <taxon>Chordata</taxon>
        <taxon>Craniata</taxon>
        <taxon>Vertebrata</taxon>
        <taxon>Euteleostomi</taxon>
        <taxon>Mammalia</taxon>
        <taxon>Eutheria</taxon>
        <taxon>Laurasiatheria</taxon>
        <taxon>Chiroptera</taxon>
        <taxon>Yinpterochiroptera</taxon>
        <taxon>Pteropodoidea</taxon>
        <taxon>Pteropodidae</taxon>
        <taxon>Pteropodinae</taxon>
        <taxon>Pteropus</taxon>
    </lineage>
</organism>